<dbReference type="OrthoDB" id="188778at2"/>
<evidence type="ECO:0000256" key="2">
    <source>
        <dbReference type="SAM" id="SignalP"/>
    </source>
</evidence>
<sequence>MALTKSKIFTYSFSMVMASFFVGCGGGGGSTSTSTTSSYSVSGTVPGTLIEAYCSDGSFYSTSSTNNGTSEHPFSLDLPVDAECKLVMITNETATNPADYIITPIEIENDSVIGTYLKIDKDIDLGNVPLETPNVNSGWTPGVRTPLKVTINGQTLTVKSLANDPMDDDNDGIPNVYEDDDNDGKTNKHDDDDDNDGIKDVDEDISDHDHDGIDDIYDNDDDNDGIKDSDDDDDDGDGISDSTEDSSHDDDDDNENDSDDNSSNENTSTTVTLPTSFTVNDGRLLGSQCAQCHGTNGVSSSSFDSIKGEDNLTHEIYDDDPIMNAQAKGYTSSEIIAIENWLNNQ</sequence>
<feature type="chain" id="PRO_5043747442" evidence="2">
    <location>
        <begin position="19"/>
        <end position="345"/>
    </location>
</feature>
<feature type="region of interest" description="Disordered" evidence="1">
    <location>
        <begin position="160"/>
        <end position="275"/>
    </location>
</feature>
<dbReference type="GO" id="GO:0009055">
    <property type="term" value="F:electron transfer activity"/>
    <property type="evidence" value="ECO:0007669"/>
    <property type="project" value="InterPro"/>
</dbReference>
<feature type="compositionally biased region" description="Basic and acidic residues" evidence="1">
    <location>
        <begin position="183"/>
        <end position="200"/>
    </location>
</feature>
<accession>A0A5C2HH00</accession>
<evidence type="ECO:0000313" key="3">
    <source>
        <dbReference type="EMBL" id="QEP35662.1"/>
    </source>
</evidence>
<organism evidence="3 4">
    <name type="scientific">Malaciobacter pacificus</name>
    <dbReference type="NCBI Taxonomy" id="1080223"/>
    <lineage>
        <taxon>Bacteria</taxon>
        <taxon>Pseudomonadati</taxon>
        <taxon>Campylobacterota</taxon>
        <taxon>Epsilonproteobacteria</taxon>
        <taxon>Campylobacterales</taxon>
        <taxon>Arcobacteraceae</taxon>
        <taxon>Malaciobacter</taxon>
    </lineage>
</organism>
<keyword evidence="2" id="KW-0732">Signal</keyword>
<dbReference type="RefSeq" id="WP_130234547.1">
    <property type="nucleotide sequence ID" value="NZ_BMEF01000044.1"/>
</dbReference>
<reference evidence="3 4" key="1">
    <citation type="submission" date="2019-09" db="EMBL/GenBank/DDBJ databases">
        <title>Complete genome sequencing of four Arcobacter species reveals a diverse suite of mobile elements.</title>
        <authorList>
            <person name="Miller W.G."/>
            <person name="Yee E."/>
            <person name="Bono J.L."/>
        </authorList>
    </citation>
    <scope>NUCLEOTIDE SEQUENCE [LARGE SCALE GENOMIC DNA]</scope>
    <source>
        <strain evidence="3 4">LMG 26638</strain>
    </source>
</reference>
<evidence type="ECO:0000256" key="1">
    <source>
        <dbReference type="SAM" id="MobiDB-lite"/>
    </source>
</evidence>
<proteinExistence type="predicted"/>
<feature type="compositionally biased region" description="Acidic residues" evidence="1">
    <location>
        <begin position="165"/>
        <end position="182"/>
    </location>
</feature>
<protein>
    <submittedName>
        <fullName evidence="3">Uncharacterized protein</fullName>
    </submittedName>
</protein>
<dbReference type="SUPFAM" id="SSF46626">
    <property type="entry name" value="Cytochrome c"/>
    <property type="match status" value="1"/>
</dbReference>
<gene>
    <name evidence="3" type="ORF">APAC_2622</name>
</gene>
<keyword evidence="4" id="KW-1185">Reference proteome</keyword>
<evidence type="ECO:0000313" key="4">
    <source>
        <dbReference type="Proteomes" id="UP000322726"/>
    </source>
</evidence>
<dbReference type="Proteomes" id="UP000322726">
    <property type="component" value="Chromosome"/>
</dbReference>
<dbReference type="InterPro" id="IPR036909">
    <property type="entry name" value="Cyt_c-like_dom_sf"/>
</dbReference>
<feature type="compositionally biased region" description="Acidic residues" evidence="1">
    <location>
        <begin position="214"/>
        <end position="262"/>
    </location>
</feature>
<dbReference type="PROSITE" id="PS51257">
    <property type="entry name" value="PROKAR_LIPOPROTEIN"/>
    <property type="match status" value="1"/>
</dbReference>
<reference evidence="3 4" key="3">
    <citation type="submission" date="2019-09" db="EMBL/GenBank/DDBJ databases">
        <title>Taxonomic note: a critical rebuttal of the proposed division of the genus Arcobacter into six genera, emended descriptions of Arcobacter anaerophilus and the genus Arcobacter, and an assessment of genus-level boundaries for Epsilonproteobacteria using in silico genomic comparator tools.</title>
        <authorList>
            <person name="On S.L.W."/>
            <person name="Miller W.G."/>
            <person name="Biggs P."/>
            <person name="Cornelius A."/>
            <person name="Vandamme P."/>
        </authorList>
    </citation>
    <scope>NUCLEOTIDE SEQUENCE [LARGE SCALE GENOMIC DNA]</scope>
    <source>
        <strain evidence="3 4">LMG 26638</strain>
    </source>
</reference>
<name>A0A5C2HH00_9BACT</name>
<feature type="compositionally biased region" description="Low complexity" evidence="1">
    <location>
        <begin position="263"/>
        <end position="275"/>
    </location>
</feature>
<dbReference type="AlphaFoldDB" id="A0A5C2HH00"/>
<dbReference type="GO" id="GO:0020037">
    <property type="term" value="F:heme binding"/>
    <property type="evidence" value="ECO:0007669"/>
    <property type="project" value="InterPro"/>
</dbReference>
<reference evidence="4" key="2">
    <citation type="submission" date="2019-09" db="EMBL/GenBank/DDBJ databases">
        <title>Complete genome sequencing of four Arcobacter species reveals a diverse suite of mobile elements.</title>
        <authorList>
            <person name="On S.L.W."/>
            <person name="Miller W.G."/>
            <person name="Biggs P."/>
            <person name="Cornelius A."/>
            <person name="Vandamme P."/>
        </authorList>
    </citation>
    <scope>NUCLEOTIDE SEQUENCE [LARGE SCALE GENOMIC DNA]</scope>
    <source>
        <strain evidence="4">LMG 26638</strain>
    </source>
</reference>
<feature type="signal peptide" evidence="2">
    <location>
        <begin position="1"/>
        <end position="18"/>
    </location>
</feature>
<dbReference type="KEGG" id="apai:APAC_2622"/>
<dbReference type="EMBL" id="CP035928">
    <property type="protein sequence ID" value="QEP35662.1"/>
    <property type="molecule type" value="Genomic_DNA"/>
</dbReference>